<sequence length="93" mass="10651">MWLITTFIAALIVTLLWFVLKKRYKLGLLSLMLWGATIMILIDHLIGYEGGEFLVSKTDGIIKNGTLLGILMLIPVFLVWFVTLLITKIKRWS</sequence>
<feature type="transmembrane region" description="Helical" evidence="1">
    <location>
        <begin position="67"/>
        <end position="87"/>
    </location>
</feature>
<feature type="transmembrane region" description="Helical" evidence="1">
    <location>
        <begin position="28"/>
        <end position="47"/>
    </location>
</feature>
<dbReference type="EMBL" id="DTLI01000092">
    <property type="protein sequence ID" value="HHS51931.1"/>
    <property type="molecule type" value="Genomic_DNA"/>
</dbReference>
<keyword evidence="1" id="KW-0472">Membrane</keyword>
<keyword evidence="1" id="KW-0812">Transmembrane</keyword>
<gene>
    <name evidence="2" type="ORF">ENW73_03555</name>
</gene>
<evidence type="ECO:0000256" key="1">
    <source>
        <dbReference type="SAM" id="Phobius"/>
    </source>
</evidence>
<proteinExistence type="predicted"/>
<keyword evidence="1" id="KW-1133">Transmembrane helix</keyword>
<organism evidence="2">
    <name type="scientific">candidate division WOR-3 bacterium</name>
    <dbReference type="NCBI Taxonomy" id="2052148"/>
    <lineage>
        <taxon>Bacteria</taxon>
        <taxon>Bacteria division WOR-3</taxon>
    </lineage>
</organism>
<dbReference type="AlphaFoldDB" id="A0A7C6A8R6"/>
<accession>A0A7C6A8R6</accession>
<protein>
    <submittedName>
        <fullName evidence="2">Uncharacterized protein</fullName>
    </submittedName>
</protein>
<reference evidence="2" key="1">
    <citation type="journal article" date="2020" name="mSystems">
        <title>Genome- and Community-Level Interaction Insights into Carbon Utilization and Element Cycling Functions of Hydrothermarchaeota in Hydrothermal Sediment.</title>
        <authorList>
            <person name="Zhou Z."/>
            <person name="Liu Y."/>
            <person name="Xu W."/>
            <person name="Pan J."/>
            <person name="Luo Z.H."/>
            <person name="Li M."/>
        </authorList>
    </citation>
    <scope>NUCLEOTIDE SEQUENCE [LARGE SCALE GENOMIC DNA]</scope>
    <source>
        <strain evidence="2">SpSt-876</strain>
    </source>
</reference>
<feature type="transmembrane region" description="Helical" evidence="1">
    <location>
        <begin position="6"/>
        <end position="21"/>
    </location>
</feature>
<comment type="caution">
    <text evidence="2">The sequence shown here is derived from an EMBL/GenBank/DDBJ whole genome shotgun (WGS) entry which is preliminary data.</text>
</comment>
<evidence type="ECO:0000313" key="2">
    <source>
        <dbReference type="EMBL" id="HHS51931.1"/>
    </source>
</evidence>
<name>A0A7C6A8R6_UNCW3</name>